<organism evidence="1 2">
    <name type="scientific">Amborella trichopoda</name>
    <dbReference type="NCBI Taxonomy" id="13333"/>
    <lineage>
        <taxon>Eukaryota</taxon>
        <taxon>Viridiplantae</taxon>
        <taxon>Streptophyta</taxon>
        <taxon>Embryophyta</taxon>
        <taxon>Tracheophyta</taxon>
        <taxon>Spermatophyta</taxon>
        <taxon>Magnoliopsida</taxon>
        <taxon>Amborellales</taxon>
        <taxon>Amborellaceae</taxon>
        <taxon>Amborella</taxon>
    </lineage>
</organism>
<dbReference type="AlphaFoldDB" id="W1PTJ6"/>
<evidence type="ECO:0000313" key="1">
    <source>
        <dbReference type="EMBL" id="ERN13347.1"/>
    </source>
</evidence>
<dbReference type="Gramene" id="ERN13347">
    <property type="protein sequence ID" value="ERN13347"/>
    <property type="gene ID" value="AMTR_s00041p00118810"/>
</dbReference>
<dbReference type="Proteomes" id="UP000017836">
    <property type="component" value="Unassembled WGS sequence"/>
</dbReference>
<dbReference type="HOGENOM" id="CLU_1290528_0_0_1"/>
<evidence type="ECO:0000313" key="2">
    <source>
        <dbReference type="Proteomes" id="UP000017836"/>
    </source>
</evidence>
<accession>W1PTJ6</accession>
<protein>
    <submittedName>
        <fullName evidence="1">Uncharacterized protein</fullName>
    </submittedName>
</protein>
<name>W1PTJ6_AMBTC</name>
<sequence>MSPWPLLHSTPSSLQNYVHLWQNFLPLPFPSPQFSLPPYPRHTPSFLPNRHTGPYCPPLPPLYHNYDHLLKPPAPSIRKPPASPSLVPPPHRLHLYPVSAYTHPHPNLICLEEQHCIALEKQLQSTPAELSEHCTGVNPTSKEAPSLWPIVIRTWVHPVSSDIGFEHPTSPSMCGMLTPLELSERLVGVVSVHWRSSEILLLEAIQLLSTAFDS</sequence>
<dbReference type="EMBL" id="KI392588">
    <property type="protein sequence ID" value="ERN13347.1"/>
    <property type="molecule type" value="Genomic_DNA"/>
</dbReference>
<proteinExistence type="predicted"/>
<gene>
    <name evidence="1" type="ORF">AMTR_s00041p00118810</name>
</gene>
<reference evidence="2" key="1">
    <citation type="journal article" date="2013" name="Science">
        <title>The Amborella genome and the evolution of flowering plants.</title>
        <authorList>
            <consortium name="Amborella Genome Project"/>
        </authorList>
    </citation>
    <scope>NUCLEOTIDE SEQUENCE [LARGE SCALE GENOMIC DNA]</scope>
</reference>
<keyword evidence="2" id="KW-1185">Reference proteome</keyword>